<name>A0A3A3GV02_PANTH</name>
<sequence>MISNIVVCLVILSPWLLSTEKTAAIVTLIQINQNSIRIEKRDNNQITVYGREEIIRTLQVNKNYYIMRAAGLRDRLWFRLS</sequence>
<dbReference type="Proteomes" id="UP000266177">
    <property type="component" value="Unassembled WGS sequence"/>
</dbReference>
<dbReference type="AlphaFoldDB" id="A0A3A3GV02"/>
<comment type="caution">
    <text evidence="1">The sequence shown here is derived from an EMBL/GenBank/DDBJ whole genome shotgun (WGS) entry which is preliminary data.</text>
</comment>
<proteinExistence type="predicted"/>
<dbReference type="EMBL" id="QYZD01000064">
    <property type="protein sequence ID" value="RJG15839.1"/>
    <property type="molecule type" value="Genomic_DNA"/>
</dbReference>
<reference evidence="1 2" key="1">
    <citation type="submission" date="2018-09" db="EMBL/GenBank/DDBJ databases">
        <title>Paenibacillus SK2017-BO5.</title>
        <authorList>
            <person name="Piskunova J.V."/>
            <person name="Dubiley S.A."/>
            <person name="Severinov K.V."/>
        </authorList>
    </citation>
    <scope>NUCLEOTIDE SEQUENCE [LARGE SCALE GENOMIC DNA]</scope>
    <source>
        <strain evidence="1 2">BO5</strain>
    </source>
</reference>
<protein>
    <submittedName>
        <fullName evidence="1">Uncharacterized protein</fullName>
    </submittedName>
</protein>
<organism evidence="1 2">
    <name type="scientific">Paenibacillus thiaminolyticus</name>
    <name type="common">Bacillus thiaminolyticus</name>
    <dbReference type="NCBI Taxonomy" id="49283"/>
    <lineage>
        <taxon>Bacteria</taxon>
        <taxon>Bacillati</taxon>
        <taxon>Bacillota</taxon>
        <taxon>Bacilli</taxon>
        <taxon>Bacillales</taxon>
        <taxon>Paenibacillaceae</taxon>
        <taxon>Paenibacillus</taxon>
    </lineage>
</organism>
<accession>A0A3A3GV02</accession>
<evidence type="ECO:0000313" key="2">
    <source>
        <dbReference type="Proteomes" id="UP000266177"/>
    </source>
</evidence>
<gene>
    <name evidence="1" type="ORF">DQX05_29255</name>
</gene>
<evidence type="ECO:0000313" key="1">
    <source>
        <dbReference type="EMBL" id="RJG15839.1"/>
    </source>
</evidence>